<dbReference type="Gene3D" id="3.40.50.1700">
    <property type="entry name" value="Glycoside hydrolase family 3 C-terminal domain"/>
    <property type="match status" value="1"/>
</dbReference>
<feature type="signal peptide" evidence="11">
    <location>
        <begin position="1"/>
        <end position="18"/>
    </location>
</feature>
<dbReference type="InParanoid" id="G4TFT9"/>
<dbReference type="Gene3D" id="2.60.40.10">
    <property type="entry name" value="Immunoglobulins"/>
    <property type="match status" value="1"/>
</dbReference>
<dbReference type="FunFam" id="3.40.50.1700:FF:000003">
    <property type="entry name" value="Probable beta-glucosidase"/>
    <property type="match status" value="1"/>
</dbReference>
<evidence type="ECO:0000256" key="6">
    <source>
        <dbReference type="ARBA" id="ARBA00023001"/>
    </source>
</evidence>
<dbReference type="STRING" id="1109443.G4TFT9"/>
<dbReference type="AlphaFoldDB" id="G4TFT9"/>
<dbReference type="PANTHER" id="PTHR42715">
    <property type="entry name" value="BETA-GLUCOSIDASE"/>
    <property type="match status" value="1"/>
</dbReference>
<dbReference type="EMBL" id="CAFZ01000074">
    <property type="protein sequence ID" value="CCA70172.1"/>
    <property type="molecule type" value="Genomic_DNA"/>
</dbReference>
<accession>G4TFT9</accession>
<keyword evidence="11" id="KW-0732">Signal</keyword>
<dbReference type="GO" id="GO:0008422">
    <property type="term" value="F:beta-glucosidase activity"/>
    <property type="evidence" value="ECO:0007669"/>
    <property type="project" value="UniProtKB-EC"/>
</dbReference>
<evidence type="ECO:0000313" key="14">
    <source>
        <dbReference type="Proteomes" id="UP000007148"/>
    </source>
</evidence>
<evidence type="ECO:0000256" key="10">
    <source>
        <dbReference type="ARBA" id="ARBA00023326"/>
    </source>
</evidence>
<proteinExistence type="inferred from homology"/>
<evidence type="ECO:0000313" key="13">
    <source>
        <dbReference type="EMBL" id="CCA70172.1"/>
    </source>
</evidence>
<keyword evidence="10" id="KW-0624">Polysaccharide degradation</keyword>
<dbReference type="InterPro" id="IPR002772">
    <property type="entry name" value="Glyco_hydro_3_C"/>
</dbReference>
<evidence type="ECO:0000256" key="11">
    <source>
        <dbReference type="SAM" id="SignalP"/>
    </source>
</evidence>
<keyword evidence="9" id="KW-0326">Glycosidase</keyword>
<dbReference type="FunFam" id="3.20.20.300:FF:000002">
    <property type="entry name" value="Probable beta-glucosidase"/>
    <property type="match status" value="1"/>
</dbReference>
<feature type="chain" id="PRO_5003468712" description="beta-glucosidase" evidence="11">
    <location>
        <begin position="19"/>
        <end position="751"/>
    </location>
</feature>
<dbReference type="PANTHER" id="PTHR42715:SF2">
    <property type="entry name" value="BETA-GLUCOSIDASE F-RELATED"/>
    <property type="match status" value="1"/>
</dbReference>
<evidence type="ECO:0000256" key="5">
    <source>
        <dbReference type="ARBA" id="ARBA00022801"/>
    </source>
</evidence>
<evidence type="ECO:0000256" key="4">
    <source>
        <dbReference type="ARBA" id="ARBA00012744"/>
    </source>
</evidence>
<dbReference type="EC" id="3.2.1.21" evidence="4"/>
<dbReference type="OrthoDB" id="416222at2759"/>
<dbReference type="InterPro" id="IPR013783">
    <property type="entry name" value="Ig-like_fold"/>
</dbReference>
<evidence type="ECO:0000256" key="1">
    <source>
        <dbReference type="ARBA" id="ARBA00000448"/>
    </source>
</evidence>
<keyword evidence="14" id="KW-1185">Reference proteome</keyword>
<protein>
    <recommendedName>
        <fullName evidence="4">beta-glucosidase</fullName>
        <ecNumber evidence="4">3.2.1.21</ecNumber>
    </recommendedName>
</protein>
<reference evidence="13 14" key="1">
    <citation type="journal article" date="2011" name="PLoS Pathog.">
        <title>Endophytic Life Strategies Decoded by Genome and Transcriptome Analyses of the Mutualistic Root Symbiont Piriformospora indica.</title>
        <authorList>
            <person name="Zuccaro A."/>
            <person name="Lahrmann U."/>
            <person name="Guldener U."/>
            <person name="Langen G."/>
            <person name="Pfiffi S."/>
            <person name="Biedenkopf D."/>
            <person name="Wong P."/>
            <person name="Samans B."/>
            <person name="Grimm C."/>
            <person name="Basiewicz M."/>
            <person name="Murat C."/>
            <person name="Martin F."/>
            <person name="Kogel K.H."/>
        </authorList>
    </citation>
    <scope>NUCLEOTIDE SEQUENCE [LARGE SCALE GENOMIC DNA]</scope>
    <source>
        <strain evidence="13 14">DSM 11827</strain>
    </source>
</reference>
<dbReference type="SUPFAM" id="SSF51445">
    <property type="entry name" value="(Trans)glycosidases"/>
    <property type="match status" value="1"/>
</dbReference>
<keyword evidence="6" id="KW-0136">Cellulose degradation</keyword>
<evidence type="ECO:0000259" key="12">
    <source>
        <dbReference type="SMART" id="SM01217"/>
    </source>
</evidence>
<keyword evidence="7" id="KW-0325">Glycoprotein</keyword>
<evidence type="ECO:0000256" key="2">
    <source>
        <dbReference type="ARBA" id="ARBA00004987"/>
    </source>
</evidence>
<comment type="pathway">
    <text evidence="2">Glycan metabolism; cellulose degradation.</text>
</comment>
<organism evidence="13 14">
    <name type="scientific">Serendipita indica (strain DSM 11827)</name>
    <name type="common">Root endophyte fungus</name>
    <name type="synonym">Piriformospora indica</name>
    <dbReference type="NCBI Taxonomy" id="1109443"/>
    <lineage>
        <taxon>Eukaryota</taxon>
        <taxon>Fungi</taxon>
        <taxon>Dikarya</taxon>
        <taxon>Basidiomycota</taxon>
        <taxon>Agaricomycotina</taxon>
        <taxon>Agaricomycetes</taxon>
        <taxon>Sebacinales</taxon>
        <taxon>Serendipitaceae</taxon>
        <taxon>Serendipita</taxon>
    </lineage>
</organism>
<dbReference type="Pfam" id="PF14310">
    <property type="entry name" value="Fn3-like"/>
    <property type="match status" value="1"/>
</dbReference>
<comment type="caution">
    <text evidence="13">The sequence shown here is derived from an EMBL/GenBank/DDBJ whole genome shotgun (WGS) entry which is preliminary data.</text>
</comment>
<gene>
    <name evidence="13" type="ORF">PIIN_04111</name>
</gene>
<dbReference type="SUPFAM" id="SSF52279">
    <property type="entry name" value="Beta-D-glucan exohydrolase, C-terminal domain"/>
    <property type="match status" value="1"/>
</dbReference>
<evidence type="ECO:0000256" key="7">
    <source>
        <dbReference type="ARBA" id="ARBA00023180"/>
    </source>
</evidence>
<comment type="catalytic activity">
    <reaction evidence="1">
        <text>Hydrolysis of terminal, non-reducing beta-D-glucosyl residues with release of beta-D-glucose.</text>
        <dbReference type="EC" id="3.2.1.21"/>
    </reaction>
</comment>
<dbReference type="Gene3D" id="3.20.20.300">
    <property type="entry name" value="Glycoside hydrolase, family 3, N-terminal domain"/>
    <property type="match status" value="1"/>
</dbReference>
<name>G4TFT9_SERID</name>
<dbReference type="InterPro" id="IPR036962">
    <property type="entry name" value="Glyco_hydro_3_N_sf"/>
</dbReference>
<sequence length="751" mass="80915">MRFLLTATSLYYILAASASPTPLVHESKRGLDLNAVNANWAAAYSKAKAALTKYNLTEKVALTTGAGWQVEGCVGNIPAIPSQNFPGICLQDAPSGVRLATEVSSFPSGINTVATFNRDLMYQRAVAMGAEFKGKGIGVALSPMMNIFRAPAAGRAFEGSSEPYLTGVASALTVQGIQSQGVQATAKHWLNNEQEHFRDYSSSNVDDRTQHEVYAYPFIQSIVAGAASVMCSYNRVDNKYACSNPELLNGLLKSDIGFKGYVMSDWWANHATSDALAGLDMTMPGNKVYGNAPDSYFGPELIAAVQNGTVPQSRVDDMALRILAGWYLLGQDKGFPAPNIWSWDFNDPRNKHVDVQADHKKIIRQIGAASTVLLKNKKALPFKKPRSLALIGSDAAVNPAGPNACPDRGCNNGTLAQGWGSGTVEYPYLVDPLSAITARAKQDGTVVSSSLSDTDLAAAAATAKGKDAAIVFITADSGEGYITVEGNQGDRNDLFAWHGGDDLVKAVAAVNRNTIVVVHATGPILMEAWIENPNVSAVLWAGVPGQEAGNAITDVLYGATNPSGRLPFTIAKQRSDYPADILYTSTEEIPQINYTEGLLIDYRWFDAKKIAPRFEFGFGLSYTKFDYSALAVWPYASKGGPRLTTDPTLFENIATVTFILCNKGPLEGTEIPQLYLEFPKSANSPPQLLKGFEAVSLKKGETRVVKFDLTRQDLSIWNTNAQRWVIPSGSFGVSVGASSRDKRLKGTLVLW</sequence>
<evidence type="ECO:0000256" key="9">
    <source>
        <dbReference type="ARBA" id="ARBA00023295"/>
    </source>
</evidence>
<dbReference type="InterPro" id="IPR036881">
    <property type="entry name" value="Glyco_hydro_3_C_sf"/>
</dbReference>
<dbReference type="GO" id="GO:0030245">
    <property type="term" value="P:cellulose catabolic process"/>
    <property type="evidence" value="ECO:0007669"/>
    <property type="project" value="UniProtKB-KW"/>
</dbReference>
<dbReference type="InterPro" id="IPR001764">
    <property type="entry name" value="Glyco_hydro_3_N"/>
</dbReference>
<evidence type="ECO:0000256" key="3">
    <source>
        <dbReference type="ARBA" id="ARBA00005336"/>
    </source>
</evidence>
<dbReference type="Pfam" id="PF01915">
    <property type="entry name" value="Glyco_hydro_3_C"/>
    <property type="match status" value="1"/>
</dbReference>
<keyword evidence="5" id="KW-0378">Hydrolase</keyword>
<dbReference type="InterPro" id="IPR050288">
    <property type="entry name" value="Cellulose_deg_GH3"/>
</dbReference>
<dbReference type="SMART" id="SM01217">
    <property type="entry name" value="Fn3_like"/>
    <property type="match status" value="1"/>
</dbReference>
<dbReference type="Proteomes" id="UP000007148">
    <property type="component" value="Unassembled WGS sequence"/>
</dbReference>
<keyword evidence="8" id="KW-0119">Carbohydrate metabolism</keyword>
<comment type="similarity">
    <text evidence="3">Belongs to the glycosyl hydrolase 3 family.</text>
</comment>
<dbReference type="HOGENOM" id="CLU_004542_2_3_1"/>
<feature type="domain" description="Fibronectin type III-like" evidence="12">
    <location>
        <begin position="670"/>
        <end position="739"/>
    </location>
</feature>
<dbReference type="InterPro" id="IPR026891">
    <property type="entry name" value="Fn3-like"/>
</dbReference>
<evidence type="ECO:0000256" key="8">
    <source>
        <dbReference type="ARBA" id="ARBA00023277"/>
    </source>
</evidence>
<dbReference type="InterPro" id="IPR017853">
    <property type="entry name" value="GH"/>
</dbReference>
<dbReference type="PRINTS" id="PR00133">
    <property type="entry name" value="GLHYDRLASE3"/>
</dbReference>
<dbReference type="Pfam" id="PF00933">
    <property type="entry name" value="Glyco_hydro_3"/>
    <property type="match status" value="1"/>
</dbReference>
<dbReference type="OMA" id="NDMFAHG"/>
<dbReference type="eggNOG" id="ENOG502QR4D">
    <property type="taxonomic scope" value="Eukaryota"/>
</dbReference>